<organism evidence="1 2">
    <name type="scientific">Neokomagataea tanensis</name>
    <dbReference type="NCBI Taxonomy" id="661191"/>
    <lineage>
        <taxon>Bacteria</taxon>
        <taxon>Pseudomonadati</taxon>
        <taxon>Pseudomonadota</taxon>
        <taxon>Alphaproteobacteria</taxon>
        <taxon>Acetobacterales</taxon>
        <taxon>Acetobacteraceae</taxon>
        <taxon>Neokomagataea</taxon>
    </lineage>
</organism>
<accession>A0A4Y6V5F8</accession>
<dbReference type="AlphaFoldDB" id="A0A4Y6V5F8"/>
<proteinExistence type="predicted"/>
<dbReference type="KEGG" id="ntn:D5366_01225"/>
<dbReference type="Proteomes" id="UP000317214">
    <property type="component" value="Chromosome"/>
</dbReference>
<sequence>MHARILDYNVIKDEGSINGNDGLRRRFSSMNIKAQVRSFGWGMAFILSLLGDAQRSFFLHSTDAEISIFPRYFRPA</sequence>
<protein>
    <submittedName>
        <fullName evidence="1">Uncharacterized protein</fullName>
    </submittedName>
</protein>
<name>A0A4Y6V5F8_9PROT</name>
<keyword evidence="2" id="KW-1185">Reference proteome</keyword>
<evidence type="ECO:0000313" key="1">
    <source>
        <dbReference type="EMBL" id="QDH24108.1"/>
    </source>
</evidence>
<gene>
    <name evidence="1" type="ORF">D5366_01225</name>
</gene>
<reference evidence="1 2" key="1">
    <citation type="submission" date="2018-09" db="EMBL/GenBank/DDBJ databases">
        <title>The complete genome sequence of Neokomagataea tanensis NBRC 106556(T).</title>
        <authorList>
            <person name="Chua K.-O."/>
            <person name="See-Too W.-S."/>
            <person name="Hong K.-W."/>
            <person name="Yin W.-F."/>
            <person name="Chan K.-G."/>
        </authorList>
    </citation>
    <scope>NUCLEOTIDE SEQUENCE [LARGE SCALE GENOMIC DNA]</scope>
    <source>
        <strain evidence="2">AH13 \ NBRC 106556</strain>
    </source>
</reference>
<evidence type="ECO:0000313" key="2">
    <source>
        <dbReference type="Proteomes" id="UP000317214"/>
    </source>
</evidence>
<dbReference type="EMBL" id="CP032485">
    <property type="protein sequence ID" value="QDH24108.1"/>
    <property type="molecule type" value="Genomic_DNA"/>
</dbReference>